<name>A0A6L6XMZ0_9ACTN</name>
<feature type="transmembrane region" description="Helical" evidence="1">
    <location>
        <begin position="214"/>
        <end position="231"/>
    </location>
</feature>
<sequence>MEAVHGFNGHSLAVFLHIVLFAYWLGGDVGVYYASRYILRSDLGPEARAVSTKIMHGVDIAPRVSLVLFLPSGITLMAAGPLGDAFFVKGWLLVLVWVCGLAWLAVSLIDYRGGDTPIAGFSQKADLLVRYALSIGLVAVAIYTMVATDPFGVDTNPKWLGAKVAAYGLCIFCGVMIRRQLVPFGPAFGKLVTAGSTPEVEKAILGSIRRCEPWVYGIWTLVLVAALLGVVKPGSTAF</sequence>
<dbReference type="AlphaFoldDB" id="A0A6L6XMZ0"/>
<reference evidence="2 3" key="1">
    <citation type="submission" date="2019-12" db="EMBL/GenBank/DDBJ databases">
        <authorList>
            <person name="Huq M.A."/>
        </authorList>
    </citation>
    <scope>NUCLEOTIDE SEQUENCE [LARGE SCALE GENOMIC DNA]</scope>
    <source>
        <strain evidence="2 3">MAH-18</strain>
    </source>
</reference>
<organism evidence="2 3">
    <name type="scientific">Nocardioides agri</name>
    <dbReference type="NCBI Taxonomy" id="2682843"/>
    <lineage>
        <taxon>Bacteria</taxon>
        <taxon>Bacillati</taxon>
        <taxon>Actinomycetota</taxon>
        <taxon>Actinomycetes</taxon>
        <taxon>Propionibacteriales</taxon>
        <taxon>Nocardioidaceae</taxon>
        <taxon>Nocardioides</taxon>
    </lineage>
</organism>
<keyword evidence="1" id="KW-1133">Transmembrane helix</keyword>
<comment type="caution">
    <text evidence="2">The sequence shown here is derived from an EMBL/GenBank/DDBJ whole genome shotgun (WGS) entry which is preliminary data.</text>
</comment>
<gene>
    <name evidence="2" type="ORF">GON03_04505</name>
</gene>
<keyword evidence="3" id="KW-1185">Reference proteome</keyword>
<dbReference type="Proteomes" id="UP000473525">
    <property type="component" value="Unassembled WGS sequence"/>
</dbReference>
<feature type="transmembrane region" description="Helical" evidence="1">
    <location>
        <begin position="12"/>
        <end position="39"/>
    </location>
</feature>
<keyword evidence="1" id="KW-0812">Transmembrane</keyword>
<feature type="transmembrane region" description="Helical" evidence="1">
    <location>
        <begin position="127"/>
        <end position="147"/>
    </location>
</feature>
<evidence type="ECO:0008006" key="4">
    <source>
        <dbReference type="Google" id="ProtNLM"/>
    </source>
</evidence>
<protein>
    <recommendedName>
        <fullName evidence="4">DUF2269 family protein</fullName>
    </recommendedName>
</protein>
<evidence type="ECO:0000313" key="2">
    <source>
        <dbReference type="EMBL" id="MVQ48430.1"/>
    </source>
</evidence>
<evidence type="ECO:0000313" key="3">
    <source>
        <dbReference type="Proteomes" id="UP000473525"/>
    </source>
</evidence>
<feature type="transmembrane region" description="Helical" evidence="1">
    <location>
        <begin position="86"/>
        <end position="106"/>
    </location>
</feature>
<evidence type="ECO:0000256" key="1">
    <source>
        <dbReference type="SAM" id="Phobius"/>
    </source>
</evidence>
<dbReference type="EMBL" id="WSEK01000004">
    <property type="protein sequence ID" value="MVQ48430.1"/>
    <property type="molecule type" value="Genomic_DNA"/>
</dbReference>
<accession>A0A6L6XMZ0</accession>
<dbReference type="RefSeq" id="WP_157340618.1">
    <property type="nucleotide sequence ID" value="NZ_WSEK01000004.1"/>
</dbReference>
<proteinExistence type="predicted"/>
<keyword evidence="1" id="KW-0472">Membrane</keyword>
<feature type="transmembrane region" description="Helical" evidence="1">
    <location>
        <begin position="159"/>
        <end position="177"/>
    </location>
</feature>